<dbReference type="SUPFAM" id="SSF56037">
    <property type="entry name" value="PheT/TilS domain"/>
    <property type="match status" value="1"/>
</dbReference>
<dbReference type="HAMAP" id="MF_01161">
    <property type="entry name" value="tRNA_Ile_lys_synt"/>
    <property type="match status" value="1"/>
</dbReference>
<keyword evidence="3 8" id="KW-0436">Ligase</keyword>
<organism evidence="10">
    <name type="scientific">Candidatus Thiothrix putei</name>
    <dbReference type="NCBI Taxonomy" id="3080811"/>
    <lineage>
        <taxon>Bacteria</taxon>
        <taxon>Pseudomonadati</taxon>
        <taxon>Pseudomonadota</taxon>
        <taxon>Gammaproteobacteria</taxon>
        <taxon>Thiotrichales</taxon>
        <taxon>Thiotrichaceae</taxon>
        <taxon>Thiothrix</taxon>
    </lineage>
</organism>
<dbReference type="CDD" id="cd01992">
    <property type="entry name" value="TilS_N"/>
    <property type="match status" value="1"/>
</dbReference>
<sequence length="428" mass="47858">MPCAPAEHLLRFFQQHPAPSYLIGFSGGLDSHVLLHACAGLRGQYPHLSFRALHIDHGLQAMSAAWAAHCHAVCADLEMPLLVETLQLVIPAGSSVEAVARTARYAAFSKHLQAGELVLTAHHQNDQAETLLLHLLRGSGVDGLAAMPEIRTFAMGFLGRPLLGCSRAELAAYAKQHRLNVIDDPSNLDSRFDRNFLRNQVMPLLEQRWSAAGKTLARAARLQGESRTLLAGFLRDKLQLMQGKQPNTLSVSKLLAEEPSMQKAVLREWLAQRGFRLPEEKKLRQVLHDVLQARADATPCVHWDSCEVRRYRDDVYAMLPLSAHDPKQVFVWDTREPLVIASLGRALVAGAGYPEVVTVRFRQGGESVYLPERGGYHSLKHLLQEWGVPPWERERLPLVYVGERLIGLHPRFELQTDNPFKVLRIVGD</sequence>
<accession>A0AA95HBS6</accession>
<reference evidence="10" key="2">
    <citation type="submission" date="2023-04" db="EMBL/GenBank/DDBJ databases">
        <authorList>
            <person name="Beletskiy A.V."/>
            <person name="Mardanov A.V."/>
            <person name="Ravin N.V."/>
        </authorList>
    </citation>
    <scope>NUCLEOTIDE SEQUENCE</scope>
    <source>
        <strain evidence="10">GKL-02</strain>
    </source>
</reference>
<comment type="subcellular location">
    <subcellularLocation>
        <location evidence="1 8">Cytoplasm</location>
    </subcellularLocation>
</comment>
<dbReference type="SUPFAM" id="SSF82829">
    <property type="entry name" value="MesJ substrate recognition domain-like"/>
    <property type="match status" value="1"/>
</dbReference>
<dbReference type="Pfam" id="PF09179">
    <property type="entry name" value="TilS"/>
    <property type="match status" value="1"/>
</dbReference>
<dbReference type="Pfam" id="PF11734">
    <property type="entry name" value="TilS_C"/>
    <property type="match status" value="1"/>
</dbReference>
<dbReference type="Pfam" id="PF01171">
    <property type="entry name" value="ATP_bind_3"/>
    <property type="match status" value="1"/>
</dbReference>
<dbReference type="PANTHER" id="PTHR43033:SF1">
    <property type="entry name" value="TRNA(ILE)-LYSIDINE SYNTHASE-RELATED"/>
    <property type="match status" value="1"/>
</dbReference>
<comment type="domain">
    <text evidence="8">The N-terminal region contains the highly conserved SGGXDS motif, predicted to be a P-loop motif involved in ATP binding.</text>
</comment>
<protein>
    <recommendedName>
        <fullName evidence="8">tRNA(Ile)-lysidine synthase</fullName>
        <ecNumber evidence="8">6.3.4.19</ecNumber>
    </recommendedName>
    <alternativeName>
        <fullName evidence="8">tRNA(Ile)-2-lysyl-cytidine synthase</fullName>
    </alternativeName>
    <alternativeName>
        <fullName evidence="8">tRNA(Ile)-lysidine synthetase</fullName>
    </alternativeName>
</protein>
<dbReference type="NCBIfam" id="TIGR02433">
    <property type="entry name" value="lysidine_TilS_C"/>
    <property type="match status" value="1"/>
</dbReference>
<dbReference type="GO" id="GO:0006400">
    <property type="term" value="P:tRNA modification"/>
    <property type="evidence" value="ECO:0007669"/>
    <property type="project" value="UniProtKB-UniRule"/>
</dbReference>
<dbReference type="SUPFAM" id="SSF52402">
    <property type="entry name" value="Adenine nucleotide alpha hydrolases-like"/>
    <property type="match status" value="1"/>
</dbReference>
<dbReference type="InterPro" id="IPR011063">
    <property type="entry name" value="TilS/TtcA_N"/>
</dbReference>
<dbReference type="EMBL" id="CP124756">
    <property type="protein sequence ID" value="WGZ92768.1"/>
    <property type="molecule type" value="Genomic_DNA"/>
</dbReference>
<evidence type="ECO:0000256" key="2">
    <source>
        <dbReference type="ARBA" id="ARBA00022490"/>
    </source>
</evidence>
<dbReference type="InterPro" id="IPR014729">
    <property type="entry name" value="Rossmann-like_a/b/a_fold"/>
</dbReference>
<dbReference type="InterPro" id="IPR012094">
    <property type="entry name" value="tRNA_Ile_lys_synt"/>
</dbReference>
<reference evidence="10" key="1">
    <citation type="journal article" date="2023" name="Int. J. Mol. Sci.">
        <title>Metagenomics Revealed a New Genus 'Candidatus Thiocaldithrix dubininis' gen. nov., sp. nov. and a New Species 'Candidatus Thiothrix putei' sp. nov. in the Family Thiotrichaceae, Some Members of Which Have Traits of Both Na+- and H+-Motive Energetics.</title>
        <authorList>
            <person name="Ravin N.V."/>
            <person name="Muntyan M.S."/>
            <person name="Smolyakov D.D."/>
            <person name="Rudenko T.S."/>
            <person name="Beletsky A.V."/>
            <person name="Mardanov A.V."/>
            <person name="Grabovich M.Y."/>
        </authorList>
    </citation>
    <scope>NUCLEOTIDE SEQUENCE</scope>
    <source>
        <strain evidence="10">GKL-02</strain>
    </source>
</reference>
<evidence type="ECO:0000259" key="9">
    <source>
        <dbReference type="SMART" id="SM00977"/>
    </source>
</evidence>
<evidence type="ECO:0000256" key="3">
    <source>
        <dbReference type="ARBA" id="ARBA00022598"/>
    </source>
</evidence>
<comment type="similarity">
    <text evidence="8">Belongs to the tRNA(Ile)-lysidine synthase family.</text>
</comment>
<comment type="function">
    <text evidence="8">Ligates lysine onto the cytidine present at position 34 of the AUA codon-specific tRNA(Ile) that contains the anticodon CAU, in an ATP-dependent manner. Cytidine is converted to lysidine, thus changing the amino acid specificity of the tRNA from methionine to isoleucine.</text>
</comment>
<keyword evidence="5 8" id="KW-0547">Nucleotide-binding</keyword>
<evidence type="ECO:0000256" key="1">
    <source>
        <dbReference type="ARBA" id="ARBA00004496"/>
    </source>
</evidence>
<dbReference type="InterPro" id="IPR012796">
    <property type="entry name" value="Lysidine-tRNA-synth_C"/>
</dbReference>
<feature type="domain" description="Lysidine-tRNA(Ile) synthetase C-terminal" evidence="9">
    <location>
        <begin position="357"/>
        <end position="425"/>
    </location>
</feature>
<proteinExistence type="inferred from homology"/>
<keyword evidence="4 8" id="KW-0819">tRNA processing</keyword>
<dbReference type="EC" id="6.3.4.19" evidence="8"/>
<dbReference type="AlphaFoldDB" id="A0AA95HBS6"/>
<keyword evidence="6 8" id="KW-0067">ATP-binding</keyword>
<dbReference type="SMART" id="SM00977">
    <property type="entry name" value="TilS_C"/>
    <property type="match status" value="1"/>
</dbReference>
<evidence type="ECO:0000256" key="4">
    <source>
        <dbReference type="ARBA" id="ARBA00022694"/>
    </source>
</evidence>
<feature type="binding site" evidence="8">
    <location>
        <begin position="26"/>
        <end position="31"/>
    </location>
    <ligand>
        <name>ATP</name>
        <dbReference type="ChEBI" id="CHEBI:30616"/>
    </ligand>
</feature>
<dbReference type="KEGG" id="tput:QJT81_13035"/>
<evidence type="ECO:0000256" key="6">
    <source>
        <dbReference type="ARBA" id="ARBA00022840"/>
    </source>
</evidence>
<dbReference type="InterPro" id="IPR012795">
    <property type="entry name" value="tRNA_Ile_lys_synt_N"/>
</dbReference>
<keyword evidence="2 8" id="KW-0963">Cytoplasm</keyword>
<gene>
    <name evidence="8 10" type="primary">tilS</name>
    <name evidence="10" type="ORF">QJT81_13035</name>
</gene>
<dbReference type="GO" id="GO:0005737">
    <property type="term" value="C:cytoplasm"/>
    <property type="evidence" value="ECO:0007669"/>
    <property type="project" value="UniProtKB-SubCell"/>
</dbReference>
<dbReference type="Gene3D" id="1.20.59.20">
    <property type="match status" value="1"/>
</dbReference>
<dbReference type="Proteomes" id="UP001301326">
    <property type="component" value="Chromosome"/>
</dbReference>
<evidence type="ECO:0000313" key="10">
    <source>
        <dbReference type="EMBL" id="WGZ92768.1"/>
    </source>
</evidence>
<dbReference type="GO" id="GO:0005524">
    <property type="term" value="F:ATP binding"/>
    <property type="evidence" value="ECO:0007669"/>
    <property type="project" value="UniProtKB-UniRule"/>
</dbReference>
<dbReference type="GO" id="GO:0032267">
    <property type="term" value="F:tRNA(Ile)-lysidine synthase activity"/>
    <property type="evidence" value="ECO:0007669"/>
    <property type="project" value="UniProtKB-EC"/>
</dbReference>
<evidence type="ECO:0000256" key="5">
    <source>
        <dbReference type="ARBA" id="ARBA00022741"/>
    </source>
</evidence>
<dbReference type="NCBIfam" id="TIGR02432">
    <property type="entry name" value="lysidine_TilS_N"/>
    <property type="match status" value="1"/>
</dbReference>
<dbReference type="Gene3D" id="3.40.50.620">
    <property type="entry name" value="HUPs"/>
    <property type="match status" value="1"/>
</dbReference>
<dbReference type="InterPro" id="IPR015262">
    <property type="entry name" value="tRNA_Ile_lys_synt_subst-bd"/>
</dbReference>
<comment type="catalytic activity">
    <reaction evidence="7 8">
        <text>cytidine(34) in tRNA(Ile2) + L-lysine + ATP = lysidine(34) in tRNA(Ile2) + AMP + diphosphate + H(+)</text>
        <dbReference type="Rhea" id="RHEA:43744"/>
        <dbReference type="Rhea" id="RHEA-COMP:10625"/>
        <dbReference type="Rhea" id="RHEA-COMP:10670"/>
        <dbReference type="ChEBI" id="CHEBI:15378"/>
        <dbReference type="ChEBI" id="CHEBI:30616"/>
        <dbReference type="ChEBI" id="CHEBI:32551"/>
        <dbReference type="ChEBI" id="CHEBI:33019"/>
        <dbReference type="ChEBI" id="CHEBI:82748"/>
        <dbReference type="ChEBI" id="CHEBI:83665"/>
        <dbReference type="ChEBI" id="CHEBI:456215"/>
        <dbReference type="EC" id="6.3.4.19"/>
    </reaction>
</comment>
<dbReference type="PANTHER" id="PTHR43033">
    <property type="entry name" value="TRNA(ILE)-LYSIDINE SYNTHASE-RELATED"/>
    <property type="match status" value="1"/>
</dbReference>
<evidence type="ECO:0000256" key="7">
    <source>
        <dbReference type="ARBA" id="ARBA00048539"/>
    </source>
</evidence>
<evidence type="ECO:0000256" key="8">
    <source>
        <dbReference type="HAMAP-Rule" id="MF_01161"/>
    </source>
</evidence>
<name>A0AA95HBS6_9GAMM</name>